<dbReference type="SMART" id="SM00448">
    <property type="entry name" value="REC"/>
    <property type="match status" value="1"/>
</dbReference>
<dbReference type="EMBL" id="FNBI01000002">
    <property type="protein sequence ID" value="SDF04086.1"/>
    <property type="molecule type" value="Genomic_DNA"/>
</dbReference>
<dbReference type="Proteomes" id="UP000323502">
    <property type="component" value="Unassembled WGS sequence"/>
</dbReference>
<feature type="modified residue" description="4-aspartylphosphate" evidence="2">
    <location>
        <position position="58"/>
    </location>
</feature>
<organism evidence="5 6">
    <name type="scientific">Sphingomonas carotinifaciens</name>
    <dbReference type="NCBI Taxonomy" id="1166323"/>
    <lineage>
        <taxon>Bacteria</taxon>
        <taxon>Pseudomonadati</taxon>
        <taxon>Pseudomonadota</taxon>
        <taxon>Alphaproteobacteria</taxon>
        <taxon>Sphingomonadales</taxon>
        <taxon>Sphingomonadaceae</taxon>
        <taxon>Sphingomonas</taxon>
    </lineage>
</organism>
<evidence type="ECO:0000256" key="1">
    <source>
        <dbReference type="ARBA" id="ARBA00022553"/>
    </source>
</evidence>
<dbReference type="EMBL" id="WSUT01000005">
    <property type="protein sequence ID" value="MWC44490.1"/>
    <property type="molecule type" value="Genomic_DNA"/>
</dbReference>
<dbReference type="InterPro" id="IPR050595">
    <property type="entry name" value="Bact_response_regulator"/>
</dbReference>
<keyword evidence="1 2" id="KW-0597">Phosphoprotein</keyword>
<evidence type="ECO:0000313" key="5">
    <source>
        <dbReference type="EMBL" id="SDF04086.1"/>
    </source>
</evidence>
<dbReference type="PROSITE" id="PS50110">
    <property type="entry name" value="RESPONSE_REGULATORY"/>
    <property type="match status" value="1"/>
</dbReference>
<evidence type="ECO:0000259" key="3">
    <source>
        <dbReference type="PROSITE" id="PS50110"/>
    </source>
</evidence>
<keyword evidence="6" id="KW-1185">Reference proteome</keyword>
<protein>
    <submittedName>
        <fullName evidence="4 5">Response regulator</fullName>
    </submittedName>
</protein>
<dbReference type="SUPFAM" id="SSF52172">
    <property type="entry name" value="CheY-like"/>
    <property type="match status" value="1"/>
</dbReference>
<dbReference type="OrthoDB" id="7060229at2"/>
<sequence length="141" mass="14583">MTDTRTLDLLVIEDEALVAMLVEDALTLHGHRVVGIADTVASALDLAEQDRPDLVVCDVKLADGDSGITAATALADRGVPCIFLSGNCPADGGHPLIIGCVAKPFHTGSLGAAVQAAYAIARGETPEQVPAALRLYRELPA</sequence>
<name>A0A1G7HUW6_9SPHN</name>
<evidence type="ECO:0000313" key="4">
    <source>
        <dbReference type="EMBL" id="MWC44490.1"/>
    </source>
</evidence>
<evidence type="ECO:0000313" key="7">
    <source>
        <dbReference type="Proteomes" id="UP000436801"/>
    </source>
</evidence>
<dbReference type="AlphaFoldDB" id="A0A1G7HUW6"/>
<dbReference type="PANTHER" id="PTHR44591:SF3">
    <property type="entry name" value="RESPONSE REGULATORY DOMAIN-CONTAINING PROTEIN"/>
    <property type="match status" value="1"/>
</dbReference>
<accession>A0A1G7HUW6</accession>
<reference evidence="4 7" key="2">
    <citation type="submission" date="2019-12" db="EMBL/GenBank/DDBJ databases">
        <authorList>
            <person name="Zheng J."/>
        </authorList>
    </citation>
    <scope>NUCLEOTIDE SEQUENCE [LARGE SCALE GENOMIC DNA]</scope>
    <source>
        <strain evidence="4 7">DSM 27347</strain>
    </source>
</reference>
<dbReference type="RefSeq" id="WP_160146739.1">
    <property type="nucleotide sequence ID" value="NZ_FNBI01000002.1"/>
</dbReference>
<dbReference type="GO" id="GO:0000160">
    <property type="term" value="P:phosphorelay signal transduction system"/>
    <property type="evidence" value="ECO:0007669"/>
    <property type="project" value="InterPro"/>
</dbReference>
<dbReference type="InterPro" id="IPR001789">
    <property type="entry name" value="Sig_transdc_resp-reg_receiver"/>
</dbReference>
<evidence type="ECO:0000256" key="2">
    <source>
        <dbReference type="PROSITE-ProRule" id="PRU00169"/>
    </source>
</evidence>
<proteinExistence type="predicted"/>
<gene>
    <name evidence="4" type="ORF">GQR91_12625</name>
    <name evidence="5" type="ORF">SAMN05216557_1024</name>
</gene>
<feature type="domain" description="Response regulatory" evidence="3">
    <location>
        <begin position="8"/>
        <end position="118"/>
    </location>
</feature>
<reference evidence="5 6" key="1">
    <citation type="submission" date="2016-10" db="EMBL/GenBank/DDBJ databases">
        <authorList>
            <person name="Varghese N."/>
            <person name="Submissions S."/>
        </authorList>
    </citation>
    <scope>NUCLEOTIDE SEQUENCE [LARGE SCALE GENOMIC DNA]</scope>
    <source>
        <strain evidence="5 6">S7-754</strain>
    </source>
</reference>
<dbReference type="InterPro" id="IPR011006">
    <property type="entry name" value="CheY-like_superfamily"/>
</dbReference>
<dbReference type="Pfam" id="PF00072">
    <property type="entry name" value="Response_reg"/>
    <property type="match status" value="1"/>
</dbReference>
<dbReference type="PANTHER" id="PTHR44591">
    <property type="entry name" value="STRESS RESPONSE REGULATOR PROTEIN 1"/>
    <property type="match status" value="1"/>
</dbReference>
<dbReference type="Gene3D" id="3.40.50.2300">
    <property type="match status" value="1"/>
</dbReference>
<evidence type="ECO:0000313" key="6">
    <source>
        <dbReference type="Proteomes" id="UP000323502"/>
    </source>
</evidence>
<dbReference type="Proteomes" id="UP000436801">
    <property type="component" value="Unassembled WGS sequence"/>
</dbReference>